<dbReference type="EMBL" id="BARS01005816">
    <property type="protein sequence ID" value="GAF79158.1"/>
    <property type="molecule type" value="Genomic_DNA"/>
</dbReference>
<name>X0SDL8_9ZZZZ</name>
<sequence>ESRSGTQKAFIILNDKTKTDINRREDMDVLFVNYNAILFNPKEHLEEIHRFLKNENLDLEKMVEVVDEKLYRQKGMK</sequence>
<dbReference type="AlphaFoldDB" id="X0SDL8"/>
<proteinExistence type="predicted"/>
<evidence type="ECO:0000313" key="1">
    <source>
        <dbReference type="EMBL" id="GAF79158.1"/>
    </source>
</evidence>
<organism evidence="1">
    <name type="scientific">marine sediment metagenome</name>
    <dbReference type="NCBI Taxonomy" id="412755"/>
    <lineage>
        <taxon>unclassified sequences</taxon>
        <taxon>metagenomes</taxon>
        <taxon>ecological metagenomes</taxon>
    </lineage>
</organism>
<reference evidence="1" key="1">
    <citation type="journal article" date="2014" name="Front. Microbiol.">
        <title>High frequency of phylogenetically diverse reductive dehalogenase-homologous genes in deep subseafloor sedimentary metagenomes.</title>
        <authorList>
            <person name="Kawai M."/>
            <person name="Futagami T."/>
            <person name="Toyoda A."/>
            <person name="Takaki Y."/>
            <person name="Nishi S."/>
            <person name="Hori S."/>
            <person name="Arai W."/>
            <person name="Tsubouchi T."/>
            <person name="Morono Y."/>
            <person name="Uchiyama I."/>
            <person name="Ito T."/>
            <person name="Fujiyama A."/>
            <person name="Inagaki F."/>
            <person name="Takami H."/>
        </authorList>
    </citation>
    <scope>NUCLEOTIDE SEQUENCE</scope>
    <source>
        <strain evidence="1">Expedition CK06-06</strain>
    </source>
</reference>
<feature type="non-terminal residue" evidence="1">
    <location>
        <position position="1"/>
    </location>
</feature>
<gene>
    <name evidence="1" type="ORF">S01H1_11416</name>
</gene>
<comment type="caution">
    <text evidence="1">The sequence shown here is derived from an EMBL/GenBank/DDBJ whole genome shotgun (WGS) entry which is preliminary data.</text>
</comment>
<protein>
    <submittedName>
        <fullName evidence="1">Uncharacterized protein</fullName>
    </submittedName>
</protein>
<accession>X0SDL8</accession>